<gene>
    <name evidence="1" type="primary">Acey_s1689.g3941</name>
    <name evidence="1" type="ORF">Y032_1689g3941</name>
</gene>
<evidence type="ECO:0000313" key="2">
    <source>
        <dbReference type="Proteomes" id="UP000024635"/>
    </source>
</evidence>
<comment type="caution">
    <text evidence="1">The sequence shown here is derived from an EMBL/GenBank/DDBJ whole genome shotgun (WGS) entry which is preliminary data.</text>
</comment>
<dbReference type="Proteomes" id="UP000024635">
    <property type="component" value="Unassembled WGS sequence"/>
</dbReference>
<dbReference type="EMBL" id="JARK01001288">
    <property type="protein sequence ID" value="EYC34706.1"/>
    <property type="molecule type" value="Genomic_DNA"/>
</dbReference>
<reference evidence="2" key="1">
    <citation type="journal article" date="2015" name="Nat. Genet.">
        <title>The genome and transcriptome of the zoonotic hookworm Ancylostoma ceylanicum identify infection-specific gene families.</title>
        <authorList>
            <person name="Schwarz E.M."/>
            <person name="Hu Y."/>
            <person name="Antoshechkin I."/>
            <person name="Miller M.M."/>
            <person name="Sternberg P.W."/>
            <person name="Aroian R.V."/>
        </authorList>
    </citation>
    <scope>NUCLEOTIDE SEQUENCE</scope>
    <source>
        <strain evidence="2">HY135</strain>
    </source>
</reference>
<sequence length="88" mass="10168">MTLVPKSMWNRCTRCAGIMDIPRHCYIAALSLYIAIPHSEYIWSLGSPHHTGIFHRSRDISRLGTAVVDRVYSRDRLCMLFPPLHMLN</sequence>
<dbReference type="AlphaFoldDB" id="A0A016W542"/>
<organism evidence="1 2">
    <name type="scientific">Ancylostoma ceylanicum</name>
    <dbReference type="NCBI Taxonomy" id="53326"/>
    <lineage>
        <taxon>Eukaryota</taxon>
        <taxon>Metazoa</taxon>
        <taxon>Ecdysozoa</taxon>
        <taxon>Nematoda</taxon>
        <taxon>Chromadorea</taxon>
        <taxon>Rhabditida</taxon>
        <taxon>Rhabditina</taxon>
        <taxon>Rhabditomorpha</taxon>
        <taxon>Strongyloidea</taxon>
        <taxon>Ancylostomatidae</taxon>
        <taxon>Ancylostomatinae</taxon>
        <taxon>Ancylostoma</taxon>
    </lineage>
</organism>
<proteinExistence type="predicted"/>
<name>A0A016W542_9BILA</name>
<keyword evidence="2" id="KW-1185">Reference proteome</keyword>
<evidence type="ECO:0000313" key="1">
    <source>
        <dbReference type="EMBL" id="EYC34706.1"/>
    </source>
</evidence>
<protein>
    <submittedName>
        <fullName evidence="1">Uncharacterized protein</fullName>
    </submittedName>
</protein>
<accession>A0A016W542</accession>